<dbReference type="EMBL" id="LAZR01065235">
    <property type="protein sequence ID" value="KKK55961.1"/>
    <property type="molecule type" value="Genomic_DNA"/>
</dbReference>
<evidence type="ECO:0000313" key="1">
    <source>
        <dbReference type="EMBL" id="KKK55961.1"/>
    </source>
</evidence>
<proteinExistence type="predicted"/>
<reference evidence="1" key="1">
    <citation type="journal article" date="2015" name="Nature">
        <title>Complex archaea that bridge the gap between prokaryotes and eukaryotes.</title>
        <authorList>
            <person name="Spang A."/>
            <person name="Saw J.H."/>
            <person name="Jorgensen S.L."/>
            <person name="Zaremba-Niedzwiedzka K."/>
            <person name="Martijn J."/>
            <person name="Lind A.E."/>
            <person name="van Eijk R."/>
            <person name="Schleper C."/>
            <person name="Guy L."/>
            <person name="Ettema T.J."/>
        </authorList>
    </citation>
    <scope>NUCLEOTIDE SEQUENCE</scope>
</reference>
<sequence>MARQQQFDLPQANLRQLMNMTPRQYYTRKGGCRLAAQQYGAGSRSGFQRSRPKNPIYYNEARTSIICPSGRRRYSYVRFYGPPNPNTPVWVWCSCEDFAYRLEWVLTQIGSSSLATGYSGQGVEIINAPPDVKNPQKKPGLCKHLLMAAEVALRQTKDYASQQGAANEERAAAAAAAAAKPVSINAAMLGQVMHFDVKE</sequence>
<dbReference type="AlphaFoldDB" id="A0A0F8Z771"/>
<protein>
    <submittedName>
        <fullName evidence="1">Uncharacterized protein</fullName>
    </submittedName>
</protein>
<organism evidence="1">
    <name type="scientific">marine sediment metagenome</name>
    <dbReference type="NCBI Taxonomy" id="412755"/>
    <lineage>
        <taxon>unclassified sequences</taxon>
        <taxon>metagenomes</taxon>
        <taxon>ecological metagenomes</taxon>
    </lineage>
</organism>
<name>A0A0F8Z771_9ZZZZ</name>
<gene>
    <name evidence="1" type="ORF">LCGC14_3069320</name>
</gene>
<accession>A0A0F8Z771</accession>
<comment type="caution">
    <text evidence="1">The sequence shown here is derived from an EMBL/GenBank/DDBJ whole genome shotgun (WGS) entry which is preliminary data.</text>
</comment>